<protein>
    <submittedName>
        <fullName evidence="2">Uncharacterized protein</fullName>
    </submittedName>
</protein>
<dbReference type="AlphaFoldDB" id="A0A6V7QDU0"/>
<sequence length="153" mass="15674">MSWGLGWKRPSEIFHLTLDYGDSDPNADPSPTPSTSPPAAASSAAPPRRPPPPPQEISFPDRARLVGGGRRGSGRAPAPVAAHGRAPPAARRRGAGSARRWGKVRGDRYEGREAAGTAAVGADGKGGGVGAAERWRCGAHAADPIEFGTIGIA</sequence>
<feature type="compositionally biased region" description="Low complexity" evidence="1">
    <location>
        <begin position="74"/>
        <end position="99"/>
    </location>
</feature>
<evidence type="ECO:0000313" key="2">
    <source>
        <dbReference type="EMBL" id="CAD1841027.1"/>
    </source>
</evidence>
<organism evidence="2">
    <name type="scientific">Ananas comosus var. bracteatus</name>
    <name type="common">red pineapple</name>
    <dbReference type="NCBI Taxonomy" id="296719"/>
    <lineage>
        <taxon>Eukaryota</taxon>
        <taxon>Viridiplantae</taxon>
        <taxon>Streptophyta</taxon>
        <taxon>Embryophyta</taxon>
        <taxon>Tracheophyta</taxon>
        <taxon>Spermatophyta</taxon>
        <taxon>Magnoliopsida</taxon>
        <taxon>Liliopsida</taxon>
        <taxon>Poales</taxon>
        <taxon>Bromeliaceae</taxon>
        <taxon>Bromelioideae</taxon>
        <taxon>Ananas</taxon>
    </lineage>
</organism>
<reference evidence="2" key="1">
    <citation type="submission" date="2020-07" db="EMBL/GenBank/DDBJ databases">
        <authorList>
            <person name="Lin J."/>
        </authorList>
    </citation>
    <scope>NUCLEOTIDE SEQUENCE</scope>
</reference>
<feature type="region of interest" description="Disordered" evidence="1">
    <location>
        <begin position="17"/>
        <end position="108"/>
    </location>
</feature>
<gene>
    <name evidence="2" type="ORF">CB5_LOCUS24238</name>
</gene>
<name>A0A6V7QDU0_ANACO</name>
<accession>A0A6V7QDU0</accession>
<evidence type="ECO:0000256" key="1">
    <source>
        <dbReference type="SAM" id="MobiDB-lite"/>
    </source>
</evidence>
<proteinExistence type="predicted"/>
<feature type="compositionally biased region" description="Low complexity" evidence="1">
    <location>
        <begin position="37"/>
        <end position="46"/>
    </location>
</feature>
<dbReference type="EMBL" id="LR862135">
    <property type="protein sequence ID" value="CAD1841027.1"/>
    <property type="molecule type" value="Genomic_DNA"/>
</dbReference>